<gene>
    <name evidence="3" type="ORF">CPLU01_07225</name>
</gene>
<evidence type="ECO:0000313" key="3">
    <source>
        <dbReference type="EMBL" id="KAF6830642.1"/>
    </source>
</evidence>
<comment type="caution">
    <text evidence="3">The sequence shown here is derived from an EMBL/GenBank/DDBJ whole genome shotgun (WGS) entry which is preliminary data.</text>
</comment>
<dbReference type="Pfam" id="PF00226">
    <property type="entry name" value="DnaJ"/>
    <property type="match status" value="1"/>
</dbReference>
<feature type="compositionally biased region" description="Basic and acidic residues" evidence="1">
    <location>
        <begin position="300"/>
        <end position="312"/>
    </location>
</feature>
<dbReference type="GO" id="GO:0005634">
    <property type="term" value="C:nucleus"/>
    <property type="evidence" value="ECO:0007669"/>
    <property type="project" value="TreeGrafter"/>
</dbReference>
<feature type="compositionally biased region" description="Basic and acidic residues" evidence="1">
    <location>
        <begin position="139"/>
        <end position="272"/>
    </location>
</feature>
<dbReference type="InterPro" id="IPR036869">
    <property type="entry name" value="J_dom_sf"/>
</dbReference>
<dbReference type="GO" id="GO:0031072">
    <property type="term" value="F:heat shock protein binding"/>
    <property type="evidence" value="ECO:0007669"/>
    <property type="project" value="TreeGrafter"/>
</dbReference>
<dbReference type="GO" id="GO:0005737">
    <property type="term" value="C:cytoplasm"/>
    <property type="evidence" value="ECO:0007669"/>
    <property type="project" value="TreeGrafter"/>
</dbReference>
<dbReference type="CDD" id="cd06257">
    <property type="entry name" value="DnaJ"/>
    <property type="match status" value="1"/>
</dbReference>
<dbReference type="SMART" id="SM00271">
    <property type="entry name" value="DnaJ"/>
    <property type="match status" value="1"/>
</dbReference>
<name>A0A8H6NEK0_9PEZI</name>
<dbReference type="FunFam" id="1.10.287.110:FF:000073">
    <property type="entry name" value="DnaJ domain protein"/>
    <property type="match status" value="1"/>
</dbReference>
<dbReference type="PANTHER" id="PTHR44144">
    <property type="entry name" value="DNAJ HOMOLOG SUBFAMILY C MEMBER 9"/>
    <property type="match status" value="1"/>
</dbReference>
<dbReference type="InterPro" id="IPR052594">
    <property type="entry name" value="J_domain-containing_protein"/>
</dbReference>
<evidence type="ECO:0000256" key="1">
    <source>
        <dbReference type="SAM" id="MobiDB-lite"/>
    </source>
</evidence>
<dbReference type="PROSITE" id="PS50076">
    <property type="entry name" value="DNAJ_2"/>
    <property type="match status" value="1"/>
</dbReference>
<dbReference type="PROSITE" id="PS00636">
    <property type="entry name" value="DNAJ_1"/>
    <property type="match status" value="1"/>
</dbReference>
<feature type="compositionally biased region" description="Low complexity" evidence="1">
    <location>
        <begin position="115"/>
        <end position="126"/>
    </location>
</feature>
<proteinExistence type="predicted"/>
<reference evidence="3" key="1">
    <citation type="journal article" date="2020" name="Phytopathology">
        <title>Genome Sequence Resources of Colletotrichum truncatum, C. plurivorum, C. musicola, and C. sojae: Four Species Pathogenic to Soybean (Glycine max).</title>
        <authorList>
            <person name="Rogerio F."/>
            <person name="Boufleur T.R."/>
            <person name="Ciampi-Guillardi M."/>
            <person name="Sukno S.A."/>
            <person name="Thon M.R."/>
            <person name="Massola Junior N.S."/>
            <person name="Baroncelli R."/>
        </authorList>
    </citation>
    <scope>NUCLEOTIDE SEQUENCE</scope>
    <source>
        <strain evidence="3">LFN00145</strain>
    </source>
</reference>
<feature type="region of interest" description="Disordered" evidence="1">
    <location>
        <begin position="87"/>
        <end position="333"/>
    </location>
</feature>
<feature type="compositionally biased region" description="Pro residues" evidence="1">
    <location>
        <begin position="369"/>
        <end position="392"/>
    </location>
</feature>
<dbReference type="Proteomes" id="UP000654918">
    <property type="component" value="Unassembled WGS sequence"/>
</dbReference>
<feature type="region of interest" description="Disordered" evidence="1">
    <location>
        <begin position="364"/>
        <end position="527"/>
    </location>
</feature>
<organism evidence="3 4">
    <name type="scientific">Colletotrichum plurivorum</name>
    <dbReference type="NCBI Taxonomy" id="2175906"/>
    <lineage>
        <taxon>Eukaryota</taxon>
        <taxon>Fungi</taxon>
        <taxon>Dikarya</taxon>
        <taxon>Ascomycota</taxon>
        <taxon>Pezizomycotina</taxon>
        <taxon>Sordariomycetes</taxon>
        <taxon>Hypocreomycetidae</taxon>
        <taxon>Glomerellales</taxon>
        <taxon>Glomerellaceae</taxon>
        <taxon>Colletotrichum</taxon>
        <taxon>Colletotrichum orchidearum species complex</taxon>
    </lineage>
</organism>
<feature type="compositionally biased region" description="Basic and acidic residues" evidence="1">
    <location>
        <begin position="395"/>
        <end position="412"/>
    </location>
</feature>
<dbReference type="Gene3D" id="1.10.287.110">
    <property type="entry name" value="DnaJ domain"/>
    <property type="match status" value="1"/>
</dbReference>
<evidence type="ECO:0000259" key="2">
    <source>
        <dbReference type="PROSITE" id="PS50076"/>
    </source>
</evidence>
<protein>
    <submittedName>
        <fullName evidence="3">DnaJ domain containing protein</fullName>
    </submittedName>
</protein>
<dbReference type="PANTHER" id="PTHR44144:SF1">
    <property type="entry name" value="DNAJ HOMOLOG SUBFAMILY C MEMBER 9"/>
    <property type="match status" value="1"/>
</dbReference>
<evidence type="ECO:0000313" key="4">
    <source>
        <dbReference type="Proteomes" id="UP000654918"/>
    </source>
</evidence>
<accession>A0A8H6NEK0</accession>
<dbReference type="InterPro" id="IPR018253">
    <property type="entry name" value="DnaJ_domain_CS"/>
</dbReference>
<feature type="domain" description="J" evidence="2">
    <location>
        <begin position="7"/>
        <end position="75"/>
    </location>
</feature>
<sequence length="611" mass="70250">MTSLPPDPYKILGVSKDAQLPEIRSAHRKLVLKCHPDKVQDPTLKAAKQDEFQKVQQAYELLSDENERIKYDDNVKLAELRKEMAAKGLSANTSAPRARTYDVNIRTAEPRPDTFRTTTTSSYRSPGGKMYSQYPSSRSYDEDLHRPSPMFEPRRSASYEKPSRQEEERDRERERERGERERRRKKDEDREREREREREDAIRKERERIALQREKEVAAERRAQEKAAEKAHKRALEKAAEEKEIRRRERKAFEKAEKEREKERRHAAEDKSRRHKTTPYVEPYGEDETYVSKDKKKSSKKYEEKEKKERARSVPRGEVPQEQAPPMPTADPINHKVHEAMSYAASYMEKSRKGAPALGRAATFAGFSEPPPVAAPTPPAAAPFAPPPPPVPTADDGRTKSRRSSETKTREKSSHKKSPTKESPYVVEATHSPTSRPMPQFVSAHSSPIGGGSPPKHLGRSNTFHDGYSRPPPGPARAQTFHYDVDHRGRGRSRLHPQQISEDEDSEDDRRHRSHRHKAREMEAIPLDYGRSTRYAVSGGRTVPVEPVYASYSREESPPRVVYYDTRPAMPGRETTYSSGGFAKVKTANRYTTDDVQYSTIPRYRQDEYAY</sequence>
<dbReference type="EMBL" id="WIGO01000091">
    <property type="protein sequence ID" value="KAF6830642.1"/>
    <property type="molecule type" value="Genomic_DNA"/>
</dbReference>
<dbReference type="AlphaFoldDB" id="A0A8H6NEK0"/>
<dbReference type="InterPro" id="IPR001623">
    <property type="entry name" value="DnaJ_domain"/>
</dbReference>
<dbReference type="SUPFAM" id="SSF46565">
    <property type="entry name" value="Chaperone J-domain"/>
    <property type="match status" value="1"/>
</dbReference>
<dbReference type="PRINTS" id="PR00625">
    <property type="entry name" value="JDOMAIN"/>
</dbReference>
<keyword evidence="4" id="KW-1185">Reference proteome</keyword>